<dbReference type="AlphaFoldDB" id="A0A2P7UKC0"/>
<dbReference type="RefSeq" id="WP_106841741.1">
    <property type="nucleotide sequence ID" value="NZ_JBCNIW010000008.1"/>
</dbReference>
<dbReference type="OrthoDB" id="2916119at2"/>
<accession>A0A2P7UKC0</accession>
<name>A0A2P7UKC0_9BACL</name>
<evidence type="ECO:0000313" key="2">
    <source>
        <dbReference type="Proteomes" id="UP000240419"/>
    </source>
</evidence>
<sequence length="162" mass="18702">MSKQLPAFQMDMKIEEIGAEGNRFLASEWRVLYESMHEQLTAAFLEIEDAAYGLFLDQLMPAVFERLEDAGFVVSEALREDDFVIGKNLIFRNSLEKWGTEDNRSRVFWNVIRNKEGQPIGTLLTDIPHSHLKFDIPSAPVLYTLRESVKEQIVQGIRQLKE</sequence>
<organism evidence="1 2">
    <name type="scientific">Brevibacillus fortis</name>
    <dbReference type="NCBI Taxonomy" id="2126352"/>
    <lineage>
        <taxon>Bacteria</taxon>
        <taxon>Bacillati</taxon>
        <taxon>Bacillota</taxon>
        <taxon>Bacilli</taxon>
        <taxon>Bacillales</taxon>
        <taxon>Paenibacillaceae</taxon>
        <taxon>Brevibacillus</taxon>
    </lineage>
</organism>
<gene>
    <name evidence="1" type="ORF">C7R93_27305</name>
</gene>
<keyword evidence="2" id="KW-1185">Reference proteome</keyword>
<comment type="caution">
    <text evidence="1">The sequence shown here is derived from an EMBL/GenBank/DDBJ whole genome shotgun (WGS) entry which is preliminary data.</text>
</comment>
<evidence type="ECO:0000313" key="1">
    <source>
        <dbReference type="EMBL" id="PSJ87253.1"/>
    </source>
</evidence>
<dbReference type="Proteomes" id="UP000240419">
    <property type="component" value="Unassembled WGS sequence"/>
</dbReference>
<dbReference type="EMBL" id="PXZM01000050">
    <property type="protein sequence ID" value="PSJ87253.1"/>
    <property type="molecule type" value="Genomic_DNA"/>
</dbReference>
<dbReference type="InterPro" id="IPR046064">
    <property type="entry name" value="DUF6022"/>
</dbReference>
<protein>
    <submittedName>
        <fullName evidence="1">Uncharacterized protein</fullName>
    </submittedName>
</protein>
<proteinExistence type="predicted"/>
<dbReference type="Pfam" id="PF19486">
    <property type="entry name" value="DUF6022"/>
    <property type="match status" value="1"/>
</dbReference>
<reference evidence="1 2" key="1">
    <citation type="submission" date="2018-03" db="EMBL/GenBank/DDBJ databases">
        <title>Brevisbacillus phylogenomics.</title>
        <authorList>
            <person name="Dunlap C."/>
        </authorList>
    </citation>
    <scope>NUCLEOTIDE SEQUENCE [LARGE SCALE GENOMIC DNA]</scope>
    <source>
        <strain evidence="1 2">NRRL NRS-1210</strain>
    </source>
</reference>